<comment type="caution">
    <text evidence="1">The sequence shown here is derived from an EMBL/GenBank/DDBJ whole genome shotgun (WGS) entry which is preliminary data.</text>
</comment>
<protein>
    <submittedName>
        <fullName evidence="1">Uncharacterized protein</fullName>
    </submittedName>
</protein>
<evidence type="ECO:0000313" key="1">
    <source>
        <dbReference type="EMBL" id="CAI9620344.1"/>
    </source>
</evidence>
<dbReference type="EMBL" id="CATNWA010020899">
    <property type="protein sequence ID" value="CAI9620344.1"/>
    <property type="molecule type" value="Genomic_DNA"/>
</dbReference>
<organism evidence="1 2">
    <name type="scientific">Staurois parvus</name>
    <dbReference type="NCBI Taxonomy" id="386267"/>
    <lineage>
        <taxon>Eukaryota</taxon>
        <taxon>Metazoa</taxon>
        <taxon>Chordata</taxon>
        <taxon>Craniata</taxon>
        <taxon>Vertebrata</taxon>
        <taxon>Euteleostomi</taxon>
        <taxon>Amphibia</taxon>
        <taxon>Batrachia</taxon>
        <taxon>Anura</taxon>
        <taxon>Neobatrachia</taxon>
        <taxon>Ranoidea</taxon>
        <taxon>Ranidae</taxon>
        <taxon>Staurois</taxon>
    </lineage>
</organism>
<keyword evidence="2" id="KW-1185">Reference proteome</keyword>
<gene>
    <name evidence="1" type="ORF">SPARVUS_LOCUS15970364</name>
</gene>
<dbReference type="Proteomes" id="UP001162483">
    <property type="component" value="Unassembled WGS sequence"/>
</dbReference>
<evidence type="ECO:0000313" key="2">
    <source>
        <dbReference type="Proteomes" id="UP001162483"/>
    </source>
</evidence>
<name>A0ABN9HGS6_9NEOB</name>
<sequence>MKVAQAKLKEIGPNDMDMKQYQKWHEDYSQFRKVSVYLLTGLELYQKGKCQEALTYLVHAYQSNSALLSIGANRGVDGKLIELYRRKCLLELNDLAAKMFETQEEEQVSEGIGIMNDLIIPCMHLIVDNEKLRG</sequence>
<accession>A0ABN9HGS6</accession>
<reference evidence="1" key="1">
    <citation type="submission" date="2023-05" db="EMBL/GenBank/DDBJ databases">
        <authorList>
            <person name="Stuckert A."/>
        </authorList>
    </citation>
    <scope>NUCLEOTIDE SEQUENCE</scope>
</reference>
<proteinExistence type="predicted"/>